<evidence type="ECO:0000313" key="1">
    <source>
        <dbReference type="EMBL" id="RID89643.1"/>
    </source>
</evidence>
<gene>
    <name evidence="1" type="ORF">D2N39_22155</name>
</gene>
<organism evidence="1 2">
    <name type="scientific">Gemmobacter lutimaris</name>
    <dbReference type="NCBI Taxonomy" id="2306023"/>
    <lineage>
        <taxon>Bacteria</taxon>
        <taxon>Pseudomonadati</taxon>
        <taxon>Pseudomonadota</taxon>
        <taxon>Alphaproteobacteria</taxon>
        <taxon>Rhodobacterales</taxon>
        <taxon>Paracoccaceae</taxon>
        <taxon>Gemmobacter</taxon>
    </lineage>
</organism>
<keyword evidence="2" id="KW-1185">Reference proteome</keyword>
<reference evidence="1 2" key="1">
    <citation type="submission" date="2018-09" db="EMBL/GenBank/DDBJ databases">
        <title>Gemmobacter lutimaris sp. nov., a marine bacterium isolated from tidal flat.</title>
        <authorList>
            <person name="Lee D.W."/>
            <person name="Yoo Y."/>
            <person name="Kim J.-J."/>
            <person name="Kim B.S."/>
        </authorList>
    </citation>
    <scope>NUCLEOTIDE SEQUENCE [LARGE SCALE GENOMIC DNA]</scope>
    <source>
        <strain evidence="1 2">YJ-T1-11</strain>
    </source>
</reference>
<sequence length="221" mass="24589">MVRAFQTIAAYQVEHGEIGLTKSGAWNRHCIDWVVRRMDFPNWTAEKLYRVNKVLNEYDVPPLEYLRVLLTSLRLGRKMGGGWRLTKPGMALAGDPEAAYSKIAPAFLFRFDHAEGMRVGEAPAGDWGLWLNAINRMPDDGFTLPELAAFLYGPGWGGGWRGPAGGLFSAVAMPLEWVGLVIRTGSGGIDEMLWRRAPLWAAGLEFRTQTKPSNVVPFPSR</sequence>
<dbReference type="AlphaFoldDB" id="A0A398BQN6"/>
<evidence type="ECO:0000313" key="2">
    <source>
        <dbReference type="Proteomes" id="UP000266649"/>
    </source>
</evidence>
<dbReference type="Proteomes" id="UP000266649">
    <property type="component" value="Unassembled WGS sequence"/>
</dbReference>
<name>A0A398BQN6_9RHOB</name>
<comment type="caution">
    <text evidence="1">The sequence shown here is derived from an EMBL/GenBank/DDBJ whole genome shotgun (WGS) entry which is preliminary data.</text>
</comment>
<dbReference type="EMBL" id="QXXQ01000035">
    <property type="protein sequence ID" value="RID89643.1"/>
    <property type="molecule type" value="Genomic_DNA"/>
</dbReference>
<accession>A0A398BQN6</accession>
<protein>
    <submittedName>
        <fullName evidence="1">Uncharacterized protein</fullName>
    </submittedName>
</protein>
<proteinExistence type="predicted"/>